<evidence type="ECO:0000256" key="12">
    <source>
        <dbReference type="ARBA" id="ARBA00023012"/>
    </source>
</evidence>
<dbReference type="SUPFAM" id="SSF47384">
    <property type="entry name" value="Homodimeric domain of signal transducing histidine kinase"/>
    <property type="match status" value="1"/>
</dbReference>
<evidence type="ECO:0000256" key="2">
    <source>
        <dbReference type="ARBA" id="ARBA00004651"/>
    </source>
</evidence>
<feature type="transmembrane region" description="Helical" evidence="14">
    <location>
        <begin position="12"/>
        <end position="32"/>
    </location>
</feature>
<comment type="caution">
    <text evidence="16">The sequence shown here is derived from an EMBL/GenBank/DDBJ whole genome shotgun (WGS) entry which is preliminary data.</text>
</comment>
<dbReference type="RefSeq" id="WP_113806315.1">
    <property type="nucleotide sequence ID" value="NZ_QOCW01000011.1"/>
</dbReference>
<dbReference type="InterPro" id="IPR036890">
    <property type="entry name" value="HATPase_C_sf"/>
</dbReference>
<evidence type="ECO:0000256" key="4">
    <source>
        <dbReference type="ARBA" id="ARBA00022475"/>
    </source>
</evidence>
<keyword evidence="7 14" id="KW-0812">Transmembrane</keyword>
<evidence type="ECO:0000256" key="5">
    <source>
        <dbReference type="ARBA" id="ARBA00022553"/>
    </source>
</evidence>
<keyword evidence="13 14" id="KW-0472">Membrane</keyword>
<evidence type="ECO:0000313" key="16">
    <source>
        <dbReference type="EMBL" id="RBW69343.1"/>
    </source>
</evidence>
<dbReference type="EMBL" id="QOCW01000011">
    <property type="protein sequence ID" value="RBW69343.1"/>
    <property type="molecule type" value="Genomic_DNA"/>
</dbReference>
<keyword evidence="10" id="KW-0067">ATP-binding</keyword>
<dbReference type="GO" id="GO:0005886">
    <property type="term" value="C:plasma membrane"/>
    <property type="evidence" value="ECO:0007669"/>
    <property type="project" value="UniProtKB-SubCell"/>
</dbReference>
<reference evidence="16 17" key="1">
    <citation type="submission" date="2018-07" db="EMBL/GenBank/DDBJ databases">
        <title>Lottiidibacillus patelloidae gen. nov., sp. nov., isolated from the intestinal tract of a marine limpet and the reclassification of B. taeanensis BH030017T, B. algicola KMM 3737T and B. hwajinpoensis SW-72T as genus Lottiidibacillus.</title>
        <authorList>
            <person name="Liu R."/>
            <person name="Huang Z."/>
        </authorList>
    </citation>
    <scope>NUCLEOTIDE SEQUENCE [LARGE SCALE GENOMIC DNA]</scope>
    <source>
        <strain evidence="16 17">BH030017</strain>
    </source>
</reference>
<dbReference type="InterPro" id="IPR004358">
    <property type="entry name" value="Sig_transdc_His_kin-like_C"/>
</dbReference>
<keyword evidence="11 14" id="KW-1133">Transmembrane helix</keyword>
<dbReference type="Gene3D" id="3.30.565.10">
    <property type="entry name" value="Histidine kinase-like ATPase, C-terminal domain"/>
    <property type="match status" value="1"/>
</dbReference>
<organism evidence="16 17">
    <name type="scientific">Bacillus taeanensis</name>
    <dbReference type="NCBI Taxonomy" id="273032"/>
    <lineage>
        <taxon>Bacteria</taxon>
        <taxon>Bacillati</taxon>
        <taxon>Bacillota</taxon>
        <taxon>Bacilli</taxon>
        <taxon>Bacillales</taxon>
        <taxon>Bacillaceae</taxon>
        <taxon>Bacillus</taxon>
    </lineage>
</organism>
<keyword evidence="17" id="KW-1185">Reference proteome</keyword>
<gene>
    <name evidence="16" type="ORF">DS031_11950</name>
</gene>
<evidence type="ECO:0000259" key="15">
    <source>
        <dbReference type="PROSITE" id="PS50109"/>
    </source>
</evidence>
<dbReference type="InterPro" id="IPR003661">
    <property type="entry name" value="HisK_dim/P_dom"/>
</dbReference>
<dbReference type="Pfam" id="PF02518">
    <property type="entry name" value="HATPase_c"/>
    <property type="match status" value="1"/>
</dbReference>
<evidence type="ECO:0000256" key="14">
    <source>
        <dbReference type="SAM" id="Phobius"/>
    </source>
</evidence>
<proteinExistence type="predicted"/>
<dbReference type="PROSITE" id="PS50109">
    <property type="entry name" value="HIS_KIN"/>
    <property type="match status" value="1"/>
</dbReference>
<comment type="catalytic activity">
    <reaction evidence="1">
        <text>ATP + protein L-histidine = ADP + protein N-phospho-L-histidine.</text>
        <dbReference type="EC" id="2.7.13.3"/>
    </reaction>
</comment>
<evidence type="ECO:0000256" key="1">
    <source>
        <dbReference type="ARBA" id="ARBA00000085"/>
    </source>
</evidence>
<dbReference type="CDD" id="cd00082">
    <property type="entry name" value="HisKA"/>
    <property type="match status" value="1"/>
</dbReference>
<dbReference type="SUPFAM" id="SSF55874">
    <property type="entry name" value="ATPase domain of HSP90 chaperone/DNA topoisomerase II/histidine kinase"/>
    <property type="match status" value="1"/>
</dbReference>
<dbReference type="InterPro" id="IPR003594">
    <property type="entry name" value="HATPase_dom"/>
</dbReference>
<dbReference type="Pfam" id="PF00512">
    <property type="entry name" value="HisKA"/>
    <property type="match status" value="1"/>
</dbReference>
<dbReference type="PRINTS" id="PR00344">
    <property type="entry name" value="BCTRLSENSOR"/>
</dbReference>
<evidence type="ECO:0000256" key="3">
    <source>
        <dbReference type="ARBA" id="ARBA00012438"/>
    </source>
</evidence>
<protein>
    <recommendedName>
        <fullName evidence="3">histidine kinase</fullName>
        <ecNumber evidence="3">2.7.13.3</ecNumber>
    </recommendedName>
</protein>
<dbReference type="GO" id="GO:0005524">
    <property type="term" value="F:ATP binding"/>
    <property type="evidence" value="ECO:0007669"/>
    <property type="project" value="UniProtKB-KW"/>
</dbReference>
<feature type="domain" description="Histidine kinase" evidence="15">
    <location>
        <begin position="243"/>
        <end position="447"/>
    </location>
</feature>
<dbReference type="PANTHER" id="PTHR45528">
    <property type="entry name" value="SENSOR HISTIDINE KINASE CPXA"/>
    <property type="match status" value="1"/>
</dbReference>
<evidence type="ECO:0000256" key="11">
    <source>
        <dbReference type="ARBA" id="ARBA00022989"/>
    </source>
</evidence>
<keyword evidence="4" id="KW-1003">Cell membrane</keyword>
<dbReference type="Gene3D" id="6.10.340.10">
    <property type="match status" value="1"/>
</dbReference>
<feature type="transmembrane region" description="Helical" evidence="14">
    <location>
        <begin position="163"/>
        <end position="185"/>
    </location>
</feature>
<keyword evidence="12" id="KW-0902">Two-component regulatory system</keyword>
<dbReference type="FunFam" id="1.10.287.130:FF:000001">
    <property type="entry name" value="Two-component sensor histidine kinase"/>
    <property type="match status" value="1"/>
</dbReference>
<dbReference type="GO" id="GO:0000155">
    <property type="term" value="F:phosphorelay sensor kinase activity"/>
    <property type="evidence" value="ECO:0007669"/>
    <property type="project" value="InterPro"/>
</dbReference>
<accession>A0A366XYW8</accession>
<evidence type="ECO:0000256" key="6">
    <source>
        <dbReference type="ARBA" id="ARBA00022679"/>
    </source>
</evidence>
<dbReference type="PANTHER" id="PTHR45528:SF1">
    <property type="entry name" value="SENSOR HISTIDINE KINASE CPXA"/>
    <property type="match status" value="1"/>
</dbReference>
<keyword evidence="9 16" id="KW-0418">Kinase</keyword>
<keyword evidence="6" id="KW-0808">Transferase</keyword>
<keyword evidence="5" id="KW-0597">Phosphoprotein</keyword>
<evidence type="ECO:0000256" key="8">
    <source>
        <dbReference type="ARBA" id="ARBA00022741"/>
    </source>
</evidence>
<evidence type="ECO:0000256" key="10">
    <source>
        <dbReference type="ARBA" id="ARBA00022840"/>
    </source>
</evidence>
<dbReference type="InterPro" id="IPR036097">
    <property type="entry name" value="HisK_dim/P_sf"/>
</dbReference>
<name>A0A366XYW8_9BACI</name>
<sequence>MKQGNLTKRIWLSFILLIVFVGLLIAIIYPLSIKGTLTEESYQIIEQEQQLYMTPYLEELLPYQSEKDFIERRDAARSVGHLLIVNQYRQVEGDPIPDKVLQEMGNHAFKQKREVVRYELTYDEATLLYVIRNVEVGSDRLYLVSYMWDTYRDQMVQRLWQRLLLILLIAIFVSLIPAIWLSLYLRHPLAILGKRFEQISKRNWQEPFLWEGDKEFEVLSHQFEAMRQNLMRYDQSQKTFIQHASHELKTPIMIIQSYAQSIQDGILPKKTMNETMEVIISEANRMEKRVKDMLYFTKLDALKEEEPKWETLHFYELTDEIIERFQYHRDDLSFYVRGENAAFKGDYEQWQILLENLIQNAIRYAEDEIIISATQAEGQLVISVQNNGEKIPEEDLERLFTPFQKGNKGQFGLGLAIVKRIAELHNGKVEVRNMESGVCFTITFSND</sequence>
<dbReference type="Gene3D" id="1.10.287.130">
    <property type="match status" value="1"/>
</dbReference>
<keyword evidence="8" id="KW-0547">Nucleotide-binding</keyword>
<dbReference type="AlphaFoldDB" id="A0A366XYW8"/>
<dbReference type="InterPro" id="IPR005467">
    <property type="entry name" value="His_kinase_dom"/>
</dbReference>
<dbReference type="Proteomes" id="UP000253314">
    <property type="component" value="Unassembled WGS sequence"/>
</dbReference>
<dbReference type="SMART" id="SM00387">
    <property type="entry name" value="HATPase_c"/>
    <property type="match status" value="1"/>
</dbReference>
<dbReference type="SMART" id="SM00388">
    <property type="entry name" value="HisKA"/>
    <property type="match status" value="1"/>
</dbReference>
<comment type="subcellular location">
    <subcellularLocation>
        <location evidence="2">Cell membrane</location>
        <topology evidence="2">Multi-pass membrane protein</topology>
    </subcellularLocation>
</comment>
<dbReference type="CDD" id="cd00075">
    <property type="entry name" value="HATPase"/>
    <property type="match status" value="1"/>
</dbReference>
<dbReference type="InterPro" id="IPR050398">
    <property type="entry name" value="HssS/ArlS-like"/>
</dbReference>
<evidence type="ECO:0000256" key="9">
    <source>
        <dbReference type="ARBA" id="ARBA00022777"/>
    </source>
</evidence>
<evidence type="ECO:0000256" key="7">
    <source>
        <dbReference type="ARBA" id="ARBA00022692"/>
    </source>
</evidence>
<dbReference type="OrthoDB" id="9780718at2"/>
<evidence type="ECO:0000313" key="17">
    <source>
        <dbReference type="Proteomes" id="UP000253314"/>
    </source>
</evidence>
<dbReference type="EC" id="2.7.13.3" evidence="3"/>
<evidence type="ECO:0000256" key="13">
    <source>
        <dbReference type="ARBA" id="ARBA00023136"/>
    </source>
</evidence>